<protein>
    <submittedName>
        <fullName evidence="2">Uncharacterized protein</fullName>
    </submittedName>
</protein>
<dbReference type="Proteomes" id="UP000507470">
    <property type="component" value="Unassembled WGS sequence"/>
</dbReference>
<evidence type="ECO:0000256" key="1">
    <source>
        <dbReference type="SAM" id="MobiDB-lite"/>
    </source>
</evidence>
<proteinExistence type="predicted"/>
<name>A0A6J8D619_MYTCO</name>
<organism evidence="2 3">
    <name type="scientific">Mytilus coruscus</name>
    <name type="common">Sea mussel</name>
    <dbReference type="NCBI Taxonomy" id="42192"/>
    <lineage>
        <taxon>Eukaryota</taxon>
        <taxon>Metazoa</taxon>
        <taxon>Spiralia</taxon>
        <taxon>Lophotrochozoa</taxon>
        <taxon>Mollusca</taxon>
        <taxon>Bivalvia</taxon>
        <taxon>Autobranchia</taxon>
        <taxon>Pteriomorphia</taxon>
        <taxon>Mytilida</taxon>
        <taxon>Mytiloidea</taxon>
        <taxon>Mytilidae</taxon>
        <taxon>Mytilinae</taxon>
        <taxon>Mytilus</taxon>
    </lineage>
</organism>
<reference evidence="2 3" key="1">
    <citation type="submission" date="2020-06" db="EMBL/GenBank/DDBJ databases">
        <authorList>
            <person name="Li R."/>
            <person name="Bekaert M."/>
        </authorList>
    </citation>
    <scope>NUCLEOTIDE SEQUENCE [LARGE SCALE GENOMIC DNA]</scope>
    <source>
        <strain evidence="3">wild</strain>
    </source>
</reference>
<sequence>MAAPMAESHGNNIVEVVIFYVDPTCFGQENKFIGGKERKRNRPALWRKLSKEVWAKVEVKISRTEKTKEGVKTYGISTQVTWELELPEIEKGCSLQVFFLKKEIVFAKGHPTIKVVAAADSQNIVCSEDSKRGRKSSLEKDEDEELFKKLKKGDTVERNERQKANLKAMENAITELEGSTVINEYTIRCGRCLNSLTVPCDRKPVKRMEYFKSKHFDQSCIHKSAKKDKRLIRDKDVQRMKTVMKSWLQATNEKTVQEADEDIDNIDNQPYDVVESLEPSVMMFGDYDSDLEVNTFDIPQTESDNESVLEQQSPDDHTTDSETDIDPEYVVFPVIVKPANEMCIRLNELIENGKIPHNTILYKYLNDVTSVLVDPNHHYDSEVIEFFNTIKYLGGERTVNFLRGPMWHGTGTGGLKNPDDAKLNFGRPSSHARLKRSSGYTTESGVIKPWLISMLQLATNDSKVVPLVESSTVKVIGLTMANDGTALKPSILYDEHQKVNVGLKDTASFDFVRKNLNPDPDFLRQNVVTDADITYISTIDNNVSLPVAVTYKPKSSKTGEDIKSQFLYEVCIVQTCLGCLQQATSVDCEQGNKTAFELLISDREAGILESKYIFAVLPDAVHVGKSLKASFANWPILLDTQRSCLPLVHTVRDAHAELKRILPRDSVTHKDRMDINCILHLTKSSVLTFLESVHGIVHTIISDKYKISASNKVGHYPRPIAITAANLGTLYVIDHNPKTSSSRFLEIRQHVPAELKLLENTAMQEV</sequence>
<evidence type="ECO:0000313" key="3">
    <source>
        <dbReference type="Proteomes" id="UP000507470"/>
    </source>
</evidence>
<keyword evidence="3" id="KW-1185">Reference proteome</keyword>
<accession>A0A6J8D619</accession>
<evidence type="ECO:0000313" key="2">
    <source>
        <dbReference type="EMBL" id="CAC5402530.1"/>
    </source>
</evidence>
<dbReference type="EMBL" id="CACVKT020006521">
    <property type="protein sequence ID" value="CAC5402530.1"/>
    <property type="molecule type" value="Genomic_DNA"/>
</dbReference>
<dbReference type="OrthoDB" id="5986095at2759"/>
<gene>
    <name evidence="2" type="ORF">MCOR_36468</name>
</gene>
<feature type="region of interest" description="Disordered" evidence="1">
    <location>
        <begin position="301"/>
        <end position="324"/>
    </location>
</feature>
<dbReference type="AlphaFoldDB" id="A0A6J8D619"/>
<feature type="compositionally biased region" description="Polar residues" evidence="1">
    <location>
        <begin position="301"/>
        <end position="312"/>
    </location>
</feature>